<organism evidence="3 4">
    <name type="scientific">Pseudomonas aeruginosa (strain UCBPP-PA14)</name>
    <dbReference type="NCBI Taxonomy" id="208963"/>
    <lineage>
        <taxon>Bacteria</taxon>
        <taxon>Pseudomonadati</taxon>
        <taxon>Pseudomonadota</taxon>
        <taxon>Gammaproteobacteria</taxon>
        <taxon>Pseudomonadales</taxon>
        <taxon>Pseudomonadaceae</taxon>
        <taxon>Pseudomonas</taxon>
    </lineage>
</organism>
<accession>A0A0H2ZG04</accession>
<sequence>MRPLLLALVLLPFAAQAHDDHDHDHAHGSLGKHEHGVAQLNVALDGKTLELELDSPAMNLVGFEHAASTDADKAAVAKARAQLEKPLELFALPVTAGCSVASQELRSPLFGDKAPAHAHKEKAGHEHEHEHEHENGHADIHAHYQLSCEKPELLKLLTLAEFFKRFPATQKIQVQLIGPDGQKGADLAPASAELKL</sequence>
<feature type="signal peptide" evidence="2">
    <location>
        <begin position="1"/>
        <end position="17"/>
    </location>
</feature>
<reference evidence="3 4" key="1">
    <citation type="journal article" date="2006" name="Genome Biol.">
        <title>Genomic analysis reveals that Pseudomonas aeruginosa virulence is combinatorial.</title>
        <authorList>
            <person name="Lee D.G."/>
            <person name="Urbach J.M."/>
            <person name="Wu G."/>
            <person name="Liberati N.T."/>
            <person name="Feinbaum R.L."/>
            <person name="Miyata S."/>
            <person name="Diggins L.T."/>
            <person name="He J."/>
            <person name="Saucier M."/>
            <person name="Deziel E."/>
            <person name="Friedman L."/>
            <person name="Li L."/>
            <person name="Grills G."/>
            <person name="Montgomery K."/>
            <person name="Kucherlapati R."/>
            <person name="Rahme L.G."/>
            <person name="Ausubel F.M."/>
        </authorList>
    </citation>
    <scope>NUCLEOTIDE SEQUENCE [LARGE SCALE GENOMIC DNA]</scope>
    <source>
        <strain evidence="3 4">UCBPP-PA14</strain>
    </source>
</reference>
<protein>
    <recommendedName>
        <fullName evidence="5">DUF2796 domain-containing protein</fullName>
    </recommendedName>
</protein>
<keyword evidence="2" id="KW-0732">Signal</keyword>
<dbReference type="EMBL" id="CP000438">
    <property type="protein sequence ID" value="ABJ13335.1"/>
    <property type="molecule type" value="Genomic_DNA"/>
</dbReference>
<evidence type="ECO:0000313" key="3">
    <source>
        <dbReference type="EMBL" id="ABJ13335.1"/>
    </source>
</evidence>
<feature type="compositionally biased region" description="Basic and acidic residues" evidence="1">
    <location>
        <begin position="121"/>
        <end position="136"/>
    </location>
</feature>
<evidence type="ECO:0000313" key="4">
    <source>
        <dbReference type="Proteomes" id="UP000000653"/>
    </source>
</evidence>
<evidence type="ECO:0000256" key="2">
    <source>
        <dbReference type="SAM" id="SignalP"/>
    </source>
</evidence>
<evidence type="ECO:0000256" key="1">
    <source>
        <dbReference type="SAM" id="MobiDB-lite"/>
    </source>
</evidence>
<dbReference type="InterPro" id="IPR021253">
    <property type="entry name" value="ZrgA-like"/>
</dbReference>
<name>A0A0H2ZG04_PSEAB</name>
<gene>
    <name evidence="3" type="ordered locus">PA14_11320</name>
</gene>
<proteinExistence type="predicted"/>
<dbReference type="AlphaFoldDB" id="A0A0H2ZG04"/>
<dbReference type="Pfam" id="PF10986">
    <property type="entry name" value="ZrgA"/>
    <property type="match status" value="1"/>
</dbReference>
<feature type="chain" id="PRO_5030007746" description="DUF2796 domain-containing protein" evidence="2">
    <location>
        <begin position="18"/>
        <end position="196"/>
    </location>
</feature>
<evidence type="ECO:0008006" key="5">
    <source>
        <dbReference type="Google" id="ProtNLM"/>
    </source>
</evidence>
<dbReference type="BioCyc" id="PAER208963:G1G74-941-MONOMER"/>
<feature type="region of interest" description="Disordered" evidence="1">
    <location>
        <begin position="115"/>
        <end position="136"/>
    </location>
</feature>
<dbReference type="HOGENOM" id="CLU_095659_2_0_6"/>
<dbReference type="KEGG" id="pau:PA14_11320"/>
<dbReference type="Proteomes" id="UP000000653">
    <property type="component" value="Chromosome"/>
</dbReference>
<dbReference type="RefSeq" id="WP_003137631.1">
    <property type="nucleotide sequence ID" value="NC_008463.1"/>
</dbReference>